<feature type="compositionally biased region" description="Basic and acidic residues" evidence="6">
    <location>
        <begin position="78"/>
        <end position="109"/>
    </location>
</feature>
<evidence type="ECO:0000256" key="5">
    <source>
        <dbReference type="ARBA" id="ARBA00023242"/>
    </source>
</evidence>
<evidence type="ECO:0000256" key="2">
    <source>
        <dbReference type="ARBA" id="ARBA00022723"/>
    </source>
</evidence>
<comment type="subcellular location">
    <subcellularLocation>
        <location evidence="1">Nucleus</location>
    </subcellularLocation>
</comment>
<evidence type="ECO:0000259" key="7">
    <source>
        <dbReference type="PROSITE" id="PS50064"/>
    </source>
</evidence>
<feature type="region of interest" description="Disordered" evidence="6">
    <location>
        <begin position="66"/>
        <end position="251"/>
    </location>
</feature>
<gene>
    <name evidence="8" type="ORF">HPULCUR_005974</name>
</gene>
<reference evidence="8 9" key="1">
    <citation type="submission" date="2024-04" db="EMBL/GenBank/DDBJ databases">
        <title>genome sequences of Mucor flavus KT1a and Helicostylum pulchrum KT1b strains isolation_sourced from the surface of a dry-aged beef.</title>
        <authorList>
            <person name="Toyotome T."/>
            <person name="Hosono M."/>
            <person name="Torimaru M."/>
            <person name="Fukuda K."/>
            <person name="Mikami N."/>
        </authorList>
    </citation>
    <scope>NUCLEOTIDE SEQUENCE [LARGE SCALE GENOMIC DNA]</scope>
    <source>
        <strain evidence="8 9">KT1b</strain>
    </source>
</reference>
<dbReference type="SUPFAM" id="SSF57716">
    <property type="entry name" value="Glucocorticoid receptor-like (DNA-binding domain)"/>
    <property type="match status" value="1"/>
</dbReference>
<evidence type="ECO:0000256" key="3">
    <source>
        <dbReference type="ARBA" id="ARBA00022771"/>
    </source>
</evidence>
<organism evidence="8 9">
    <name type="scientific">Helicostylum pulchrum</name>
    <dbReference type="NCBI Taxonomy" id="562976"/>
    <lineage>
        <taxon>Eukaryota</taxon>
        <taxon>Fungi</taxon>
        <taxon>Fungi incertae sedis</taxon>
        <taxon>Mucoromycota</taxon>
        <taxon>Mucoromycotina</taxon>
        <taxon>Mucoromycetes</taxon>
        <taxon>Mucorales</taxon>
        <taxon>Mucorineae</taxon>
        <taxon>Mucoraceae</taxon>
        <taxon>Helicostylum</taxon>
    </lineage>
</organism>
<keyword evidence="9" id="KW-1185">Reference proteome</keyword>
<dbReference type="Pfam" id="PF00645">
    <property type="entry name" value="zf-PARP"/>
    <property type="match status" value="1"/>
</dbReference>
<comment type="caution">
    <text evidence="8">The sequence shown here is derived from an EMBL/GenBank/DDBJ whole genome shotgun (WGS) entry which is preliminary data.</text>
</comment>
<feature type="compositionally biased region" description="Basic and acidic residues" evidence="6">
    <location>
        <begin position="194"/>
        <end position="206"/>
    </location>
</feature>
<accession>A0ABP9Y0K8</accession>
<dbReference type="Gene3D" id="3.30.1740.10">
    <property type="entry name" value="Zinc finger, PARP-type"/>
    <property type="match status" value="1"/>
</dbReference>
<dbReference type="Proteomes" id="UP001476247">
    <property type="component" value="Unassembled WGS sequence"/>
</dbReference>
<evidence type="ECO:0000256" key="4">
    <source>
        <dbReference type="ARBA" id="ARBA00022833"/>
    </source>
</evidence>
<evidence type="ECO:0000313" key="8">
    <source>
        <dbReference type="EMBL" id="GAA5800539.1"/>
    </source>
</evidence>
<sequence length="251" mass="28667">MSYRLEYAKSDRSTCNGPKSSCPSEDYSIGKGELRLGVEVLNIHGIKWRHWYCTTPKVLENMKSDFREPSGINGWQDLRPEDRERVQRAWEEGEIPENERPESAKEHATTNKRKHADIPATSETATQENNDEDKEEAKEEDVKKETPPKSAVKGTREKSDKQEVSIQEPATKKTKTIPEEPKVAAYAYRSKKANLREKKSRGEPTRRSSRITAIKKEPFKEELEEPVAAPNRKRTSAKATDDVTSKKAKKN</sequence>
<keyword evidence="2" id="KW-0479">Metal-binding</keyword>
<feature type="compositionally biased region" description="Basic and acidic residues" evidence="6">
    <location>
        <begin position="154"/>
        <end position="163"/>
    </location>
</feature>
<evidence type="ECO:0000313" key="9">
    <source>
        <dbReference type="Proteomes" id="UP001476247"/>
    </source>
</evidence>
<dbReference type="SMART" id="SM01336">
    <property type="entry name" value="zf-PARP"/>
    <property type="match status" value="1"/>
</dbReference>
<evidence type="ECO:0000256" key="1">
    <source>
        <dbReference type="ARBA" id="ARBA00004123"/>
    </source>
</evidence>
<keyword evidence="5" id="KW-0539">Nucleus</keyword>
<evidence type="ECO:0000256" key="6">
    <source>
        <dbReference type="SAM" id="MobiDB-lite"/>
    </source>
</evidence>
<dbReference type="InterPro" id="IPR036957">
    <property type="entry name" value="Znf_PARP_sf"/>
</dbReference>
<dbReference type="PROSITE" id="PS50064">
    <property type="entry name" value="ZF_PARP_2"/>
    <property type="match status" value="1"/>
</dbReference>
<proteinExistence type="predicted"/>
<dbReference type="EMBL" id="BAABUJ010000016">
    <property type="protein sequence ID" value="GAA5800539.1"/>
    <property type="molecule type" value="Genomic_DNA"/>
</dbReference>
<name>A0ABP9Y0K8_9FUNG</name>
<protein>
    <recommendedName>
        <fullName evidence="7">PARP-type domain-containing protein</fullName>
    </recommendedName>
</protein>
<feature type="compositionally biased region" description="Basic and acidic residues" evidence="6">
    <location>
        <begin position="135"/>
        <end position="147"/>
    </location>
</feature>
<keyword evidence="4" id="KW-0862">Zinc</keyword>
<keyword evidence="3" id="KW-0863">Zinc-finger</keyword>
<feature type="domain" description="PARP-type" evidence="7">
    <location>
        <begin position="3"/>
        <end position="94"/>
    </location>
</feature>
<dbReference type="InterPro" id="IPR001510">
    <property type="entry name" value="Znf_PARP"/>
</dbReference>